<name>A0A1B9QY21_9VIBR</name>
<keyword evidence="3" id="KW-0488">Methylation</keyword>
<evidence type="ECO:0000313" key="14">
    <source>
        <dbReference type="EMBL" id="OCH75241.1"/>
    </source>
</evidence>
<dbReference type="RefSeq" id="WP_065576921.1">
    <property type="nucleotide sequence ID" value="NZ_JBNGCH010000551.1"/>
</dbReference>
<keyword evidence="4" id="KW-0145">Chemotaxis</keyword>
<evidence type="ECO:0000256" key="8">
    <source>
        <dbReference type="ARBA" id="ARBA00023224"/>
    </source>
</evidence>
<keyword evidence="15" id="KW-1185">Reference proteome</keyword>
<dbReference type="InterPro" id="IPR003660">
    <property type="entry name" value="HAMP_dom"/>
</dbReference>
<gene>
    <name evidence="14" type="ORF">A6E14_11255</name>
</gene>
<comment type="subcellular location">
    <subcellularLocation>
        <location evidence="1">Cell membrane</location>
        <topology evidence="1">Multi-pass membrane protein</topology>
    </subcellularLocation>
</comment>
<keyword evidence="5 11" id="KW-0812">Transmembrane</keyword>
<dbReference type="AlphaFoldDB" id="A0A1B9QY21"/>
<evidence type="ECO:0000259" key="12">
    <source>
        <dbReference type="PROSITE" id="PS50111"/>
    </source>
</evidence>
<dbReference type="CDD" id="cd11386">
    <property type="entry name" value="MCP_signal"/>
    <property type="match status" value="1"/>
</dbReference>
<evidence type="ECO:0000256" key="9">
    <source>
        <dbReference type="ARBA" id="ARBA00029447"/>
    </source>
</evidence>
<dbReference type="FunFam" id="1.10.287.950:FF:000001">
    <property type="entry name" value="Methyl-accepting chemotaxis sensory transducer"/>
    <property type="match status" value="1"/>
</dbReference>
<evidence type="ECO:0000256" key="5">
    <source>
        <dbReference type="ARBA" id="ARBA00022692"/>
    </source>
</evidence>
<organism evidence="14 15">
    <name type="scientific">Vibrio genomosp. F10</name>
    <dbReference type="NCBI Taxonomy" id="723171"/>
    <lineage>
        <taxon>Bacteria</taxon>
        <taxon>Pseudomonadati</taxon>
        <taxon>Pseudomonadota</taxon>
        <taxon>Gammaproteobacteria</taxon>
        <taxon>Vibrionales</taxon>
        <taxon>Vibrionaceae</taxon>
        <taxon>Vibrio</taxon>
    </lineage>
</organism>
<dbReference type="PROSITE" id="PS50885">
    <property type="entry name" value="HAMP"/>
    <property type="match status" value="1"/>
</dbReference>
<evidence type="ECO:0000256" key="11">
    <source>
        <dbReference type="SAM" id="Phobius"/>
    </source>
</evidence>
<evidence type="ECO:0000256" key="3">
    <source>
        <dbReference type="ARBA" id="ARBA00022481"/>
    </source>
</evidence>
<dbReference type="PANTHER" id="PTHR32089:SF39">
    <property type="entry name" value="METHYL-ACCEPTING CHEMOTAXIS PROTEIN HLYB"/>
    <property type="match status" value="1"/>
</dbReference>
<evidence type="ECO:0000256" key="4">
    <source>
        <dbReference type="ARBA" id="ARBA00022500"/>
    </source>
</evidence>
<dbReference type="PANTHER" id="PTHR32089">
    <property type="entry name" value="METHYL-ACCEPTING CHEMOTAXIS PROTEIN MCPB"/>
    <property type="match status" value="1"/>
</dbReference>
<evidence type="ECO:0000256" key="1">
    <source>
        <dbReference type="ARBA" id="ARBA00004651"/>
    </source>
</evidence>
<feature type="domain" description="Methyl-accepting transducer" evidence="12">
    <location>
        <begin position="314"/>
        <end position="550"/>
    </location>
</feature>
<feature type="transmembrane region" description="Helical" evidence="11">
    <location>
        <begin position="7"/>
        <end position="29"/>
    </location>
</feature>
<keyword evidence="2" id="KW-1003">Cell membrane</keyword>
<proteinExistence type="inferred from homology"/>
<evidence type="ECO:0000256" key="7">
    <source>
        <dbReference type="ARBA" id="ARBA00023136"/>
    </source>
</evidence>
<evidence type="ECO:0000256" key="6">
    <source>
        <dbReference type="ARBA" id="ARBA00022989"/>
    </source>
</evidence>
<reference evidence="15" key="1">
    <citation type="submission" date="2016-06" db="EMBL/GenBank/DDBJ databases">
        <authorList>
            <person name="Hehemann J.-H."/>
            <person name="Arevalo P."/>
            <person name="Datta M.S."/>
            <person name="Polz M.F."/>
        </authorList>
    </citation>
    <scope>NUCLEOTIDE SEQUENCE [LARGE SCALE GENOMIC DNA]</scope>
    <source>
        <strain evidence="15">9CSC122</strain>
    </source>
</reference>
<feature type="domain" description="HAMP" evidence="13">
    <location>
        <begin position="256"/>
        <end position="309"/>
    </location>
</feature>
<comment type="caution">
    <text evidence="14">The sequence shown here is derived from an EMBL/GenBank/DDBJ whole genome shotgun (WGS) entry which is preliminary data.</text>
</comment>
<keyword evidence="7 11" id="KW-0472">Membrane</keyword>
<dbReference type="Pfam" id="PF00015">
    <property type="entry name" value="MCPsignal"/>
    <property type="match status" value="1"/>
</dbReference>
<comment type="similarity">
    <text evidence="9">Belongs to the methyl-accepting chemotaxis (MCP) protein family.</text>
</comment>
<accession>A0A1B9QY21</accession>
<keyword evidence="8 10" id="KW-0807">Transducer</keyword>
<dbReference type="Proteomes" id="UP000093173">
    <property type="component" value="Unassembled WGS sequence"/>
</dbReference>
<evidence type="ECO:0000313" key="15">
    <source>
        <dbReference type="Proteomes" id="UP000093173"/>
    </source>
</evidence>
<dbReference type="GO" id="GO:0007165">
    <property type="term" value="P:signal transduction"/>
    <property type="evidence" value="ECO:0007669"/>
    <property type="project" value="UniProtKB-KW"/>
</dbReference>
<dbReference type="PROSITE" id="PS50111">
    <property type="entry name" value="CHEMOTAXIS_TRANSDUC_2"/>
    <property type="match status" value="1"/>
</dbReference>
<sequence>MNIKQKLYSLGVVAVVGVLALVGTTTHFGNTTFELNQASLLVSQLETRLLHLRRNEKDFLLRKDAKYLDKFNDNMSIFLDKESKLSTLLVSNSFASTEKLRADILAYQKGFQNLVQAYSKLGLKESEQLRGRYNTSLDTLKSQVNSDTLVRLLEFDKKLLIGEWDDALISSVSDSAFLADAKALLAQEIVIGVAYNVGLLGETRALSHTVEEQFKAFSSTLATEVTELQNRLTLVQQGVTVGVVLFIVIFIYQISRSINLQVSKLLSVIQEIARSNNVSMRADLKGNNELVSISTYFNRLLDKLEVLISGTQDKAGQLSQTTSTMHNELENVITQFHTQADHTTTMATAVQEMVATINEISESTAVAVEGVQQASLNAKHGREVVSSTVDNIGSLSNILGESQTSISSLNEHVEKIGGAVHIIQGIAEQTNLLALNAAIEAARAGEQGRGFAVVADEVRALASRTHQSTEEITKVVDAIQKQMSTVVVNIDQCNDQGQETLTASQTLDESLAQIITDMDNIQSNSERIASAIEEQGIVMNQVSESITELNAISDSNMQSAQQCLTEVDTVSEQARDMDLAVAEFRTESKA</sequence>
<dbReference type="SMART" id="SM00283">
    <property type="entry name" value="MA"/>
    <property type="match status" value="1"/>
</dbReference>
<dbReference type="SUPFAM" id="SSF58104">
    <property type="entry name" value="Methyl-accepting chemotaxis protein (MCP) signaling domain"/>
    <property type="match status" value="1"/>
</dbReference>
<dbReference type="InterPro" id="IPR004089">
    <property type="entry name" value="MCPsignal_dom"/>
</dbReference>
<evidence type="ECO:0000259" key="13">
    <source>
        <dbReference type="PROSITE" id="PS50885"/>
    </source>
</evidence>
<keyword evidence="6 11" id="KW-1133">Transmembrane helix</keyword>
<dbReference type="EMBL" id="MAJZ01000551">
    <property type="protein sequence ID" value="OCH75241.1"/>
    <property type="molecule type" value="Genomic_DNA"/>
</dbReference>
<evidence type="ECO:0000256" key="2">
    <source>
        <dbReference type="ARBA" id="ARBA00022475"/>
    </source>
</evidence>
<dbReference type="GO" id="GO:0005886">
    <property type="term" value="C:plasma membrane"/>
    <property type="evidence" value="ECO:0007669"/>
    <property type="project" value="UniProtKB-SubCell"/>
</dbReference>
<evidence type="ECO:0000256" key="10">
    <source>
        <dbReference type="PROSITE-ProRule" id="PRU00284"/>
    </source>
</evidence>
<dbReference type="Gene3D" id="1.10.287.950">
    <property type="entry name" value="Methyl-accepting chemotaxis protein"/>
    <property type="match status" value="1"/>
</dbReference>
<dbReference type="GO" id="GO:0006935">
    <property type="term" value="P:chemotaxis"/>
    <property type="evidence" value="ECO:0007669"/>
    <property type="project" value="UniProtKB-KW"/>
</dbReference>
<protein>
    <submittedName>
        <fullName evidence="14">Chemotaxis protein</fullName>
    </submittedName>
</protein>